<dbReference type="Proteomes" id="UP001632037">
    <property type="component" value="Unassembled WGS sequence"/>
</dbReference>
<dbReference type="AlphaFoldDB" id="A0ABD3F6P9"/>
<comment type="caution">
    <text evidence="1">The sequence shown here is derived from an EMBL/GenBank/DDBJ whole genome shotgun (WGS) entry which is preliminary data.</text>
</comment>
<name>A0ABD3F6P9_9STRA</name>
<gene>
    <name evidence="1" type="ORF">V7S43_012393</name>
</gene>
<organism evidence="1 2">
    <name type="scientific">Phytophthora oleae</name>
    <dbReference type="NCBI Taxonomy" id="2107226"/>
    <lineage>
        <taxon>Eukaryota</taxon>
        <taxon>Sar</taxon>
        <taxon>Stramenopiles</taxon>
        <taxon>Oomycota</taxon>
        <taxon>Peronosporomycetes</taxon>
        <taxon>Peronosporales</taxon>
        <taxon>Peronosporaceae</taxon>
        <taxon>Phytophthora</taxon>
    </lineage>
</organism>
<proteinExistence type="predicted"/>
<accession>A0ABD3F6P9</accession>
<sequence>MASERCEPSQSSDLVVYNGDQKDETNDYTMGLAMAHVSVQTQGIAASQLQLHVNQQILAQLRRELSRRELKRLQEQTFSSIEYGKLV</sequence>
<dbReference type="EMBL" id="JBIMZQ010000031">
    <property type="protein sequence ID" value="KAL3662538.1"/>
    <property type="molecule type" value="Genomic_DNA"/>
</dbReference>
<protein>
    <submittedName>
        <fullName evidence="1">Uncharacterized protein</fullName>
    </submittedName>
</protein>
<keyword evidence="2" id="KW-1185">Reference proteome</keyword>
<evidence type="ECO:0000313" key="2">
    <source>
        <dbReference type="Proteomes" id="UP001632037"/>
    </source>
</evidence>
<reference evidence="1 2" key="1">
    <citation type="submission" date="2024-09" db="EMBL/GenBank/DDBJ databases">
        <title>Genome sequencing and assembly of Phytophthora oleae, isolate VK10A, causative agent of rot of olive drupes.</title>
        <authorList>
            <person name="Conti Taguali S."/>
            <person name="Riolo M."/>
            <person name="La Spada F."/>
            <person name="Cacciola S.O."/>
            <person name="Dionisio G."/>
        </authorList>
    </citation>
    <scope>NUCLEOTIDE SEQUENCE [LARGE SCALE GENOMIC DNA]</scope>
    <source>
        <strain evidence="1 2">VK10A</strain>
    </source>
</reference>
<evidence type="ECO:0000313" key="1">
    <source>
        <dbReference type="EMBL" id="KAL3662538.1"/>
    </source>
</evidence>